<evidence type="ECO:0000313" key="3">
    <source>
        <dbReference type="Proteomes" id="UP001174997"/>
    </source>
</evidence>
<evidence type="ECO:0000313" key="2">
    <source>
        <dbReference type="EMBL" id="KAK0663017.1"/>
    </source>
</evidence>
<keyword evidence="1" id="KW-0472">Membrane</keyword>
<dbReference type="Proteomes" id="UP001174997">
    <property type="component" value="Unassembled WGS sequence"/>
</dbReference>
<organism evidence="2 3">
    <name type="scientific">Cercophora samala</name>
    <dbReference type="NCBI Taxonomy" id="330535"/>
    <lineage>
        <taxon>Eukaryota</taxon>
        <taxon>Fungi</taxon>
        <taxon>Dikarya</taxon>
        <taxon>Ascomycota</taxon>
        <taxon>Pezizomycotina</taxon>
        <taxon>Sordariomycetes</taxon>
        <taxon>Sordariomycetidae</taxon>
        <taxon>Sordariales</taxon>
        <taxon>Lasiosphaeriaceae</taxon>
        <taxon>Cercophora</taxon>
    </lineage>
</organism>
<accession>A0AA39Z2L9</accession>
<evidence type="ECO:0000256" key="1">
    <source>
        <dbReference type="SAM" id="Phobius"/>
    </source>
</evidence>
<dbReference type="AlphaFoldDB" id="A0AA39Z2L9"/>
<name>A0AA39Z2L9_9PEZI</name>
<keyword evidence="1" id="KW-1133">Transmembrane helix</keyword>
<proteinExistence type="predicted"/>
<comment type="caution">
    <text evidence="2">The sequence shown here is derived from an EMBL/GenBank/DDBJ whole genome shotgun (WGS) entry which is preliminary data.</text>
</comment>
<feature type="transmembrane region" description="Helical" evidence="1">
    <location>
        <begin position="45"/>
        <end position="67"/>
    </location>
</feature>
<protein>
    <submittedName>
        <fullName evidence="2">Uncharacterized protein</fullName>
    </submittedName>
</protein>
<keyword evidence="3" id="KW-1185">Reference proteome</keyword>
<sequence length="71" mass="8300">SRRVDSFTYWQPRLLILEQTFKTASPITFAQFLHDRRDRRQCCTFWIAMVGLILVIVGLVFSIASMVGTYK</sequence>
<reference evidence="2" key="1">
    <citation type="submission" date="2023-06" db="EMBL/GenBank/DDBJ databases">
        <title>Genome-scale phylogeny and comparative genomics of the fungal order Sordariales.</title>
        <authorList>
            <consortium name="Lawrence Berkeley National Laboratory"/>
            <person name="Hensen N."/>
            <person name="Bonometti L."/>
            <person name="Westerberg I."/>
            <person name="Brannstrom I.O."/>
            <person name="Guillou S."/>
            <person name="Cros-Aarteil S."/>
            <person name="Calhoun S."/>
            <person name="Haridas S."/>
            <person name="Kuo A."/>
            <person name="Mondo S."/>
            <person name="Pangilinan J."/>
            <person name="Riley R."/>
            <person name="Labutti K."/>
            <person name="Andreopoulos B."/>
            <person name="Lipzen A."/>
            <person name="Chen C."/>
            <person name="Yanf M."/>
            <person name="Daum C."/>
            <person name="Ng V."/>
            <person name="Clum A."/>
            <person name="Steindorff A."/>
            <person name="Ohm R."/>
            <person name="Martin F."/>
            <person name="Silar P."/>
            <person name="Natvig D."/>
            <person name="Lalanne C."/>
            <person name="Gautier V."/>
            <person name="Ament-Velasquez S.L."/>
            <person name="Kruys A."/>
            <person name="Hutchinson M.I."/>
            <person name="Powell A.J."/>
            <person name="Barry K."/>
            <person name="Miller A.N."/>
            <person name="Grigoriev I.V."/>
            <person name="Debuchy R."/>
            <person name="Gladieux P."/>
            <person name="Thoren M.H."/>
            <person name="Johannesson H."/>
        </authorList>
    </citation>
    <scope>NUCLEOTIDE SEQUENCE</scope>
    <source>
        <strain evidence="2">CBS 307.81</strain>
    </source>
</reference>
<keyword evidence="1" id="KW-0812">Transmembrane</keyword>
<gene>
    <name evidence="2" type="ORF">QBC41DRAFT_381482</name>
</gene>
<dbReference type="EMBL" id="JAULSY010000133">
    <property type="protein sequence ID" value="KAK0663017.1"/>
    <property type="molecule type" value="Genomic_DNA"/>
</dbReference>
<feature type="non-terminal residue" evidence="2">
    <location>
        <position position="1"/>
    </location>
</feature>
<feature type="non-terminal residue" evidence="2">
    <location>
        <position position="71"/>
    </location>
</feature>